<sequence length="511" mass="55020">MAVLSLSEVDEIAARHPQVFAGSLRKRLAGWAIGLGVAAYLAFAWWFFAIGTVFANGNWDIAGAYLADWVTYEARPTIGIEENHLEISFPRFDPVGERGSVDWLTSETAMVERAAAAPAGNANSSAGGGSAGSFLGPVGGKPAPTGSSAAAAPSPATGGAAIRQEETVRATVEIGSRNLIEIVPGLVTVTRGSETLVADIAKGQSVTARGPLPDWAEQKAPGAKIIVRFGFAGRAEIEDDEVKIRHRFWGWANFVFDTNSPFWGKSAGEVFSLIASGERADPKRSNLALAWDNILNNSEWQHLDVWTKLLQTIVMAFVGTVFASLLAFPLAFAAARNITRSRIANQAAKRLFDFLRSVDMLIWALFFTRAFGPGPLAGISAIFFTDTGTFGKLYSETLENIDDKQREGIRSVGAAPSLVQRYGVVPQVLPVFLSQSLYFWESNTRSATIIGAVGAGGIGLKLWEAMRTNSDWENVAYMVLLILIVVFVFDNISNALRRRLMGGDPASTQPV</sequence>
<feature type="compositionally biased region" description="Low complexity" evidence="7">
    <location>
        <begin position="133"/>
        <end position="161"/>
    </location>
</feature>
<dbReference type="InterPro" id="IPR005769">
    <property type="entry name" value="PhnE/PtxC"/>
</dbReference>
<evidence type="ECO:0000313" key="9">
    <source>
        <dbReference type="EMBL" id="XCG56320.1"/>
    </source>
</evidence>
<evidence type="ECO:0000256" key="5">
    <source>
        <dbReference type="ARBA" id="ARBA00023136"/>
    </source>
</evidence>
<dbReference type="NCBIfam" id="TIGR01097">
    <property type="entry name" value="PhnE"/>
    <property type="match status" value="1"/>
</dbReference>
<protein>
    <submittedName>
        <fullName evidence="9">Phosphonate ABC transporter, permease protein PhnE</fullName>
    </submittedName>
</protein>
<accession>A0AAU8DCK1</accession>
<dbReference type="PANTHER" id="PTHR30043">
    <property type="entry name" value="PHOSPHONATES TRANSPORT SYSTEM PERMEASE PROTEIN"/>
    <property type="match status" value="1"/>
</dbReference>
<keyword evidence="3 6" id="KW-0812">Transmembrane</keyword>
<dbReference type="PROSITE" id="PS50928">
    <property type="entry name" value="ABC_TM1"/>
    <property type="match status" value="1"/>
</dbReference>
<proteinExistence type="inferred from homology"/>
<name>A0AAU8DCK1_9HYPH</name>
<evidence type="ECO:0000256" key="7">
    <source>
        <dbReference type="SAM" id="MobiDB-lite"/>
    </source>
</evidence>
<dbReference type="CDD" id="cd06261">
    <property type="entry name" value="TM_PBP2"/>
    <property type="match status" value="1"/>
</dbReference>
<dbReference type="InterPro" id="IPR035906">
    <property type="entry name" value="MetI-like_sf"/>
</dbReference>
<dbReference type="InterPro" id="IPR000515">
    <property type="entry name" value="MetI-like"/>
</dbReference>
<keyword evidence="2 6" id="KW-0813">Transport</keyword>
<evidence type="ECO:0000256" key="4">
    <source>
        <dbReference type="ARBA" id="ARBA00022989"/>
    </source>
</evidence>
<feature type="transmembrane region" description="Helical" evidence="6">
    <location>
        <begin position="360"/>
        <end position="384"/>
    </location>
</feature>
<dbReference type="GO" id="GO:0015416">
    <property type="term" value="F:ABC-type phosphonate transporter activity"/>
    <property type="evidence" value="ECO:0007669"/>
    <property type="project" value="InterPro"/>
</dbReference>
<dbReference type="RefSeq" id="WP_353644319.1">
    <property type="nucleotide sequence ID" value="NZ_CP159249.1"/>
</dbReference>
<evidence type="ECO:0000259" key="8">
    <source>
        <dbReference type="PROSITE" id="PS50928"/>
    </source>
</evidence>
<evidence type="ECO:0000256" key="1">
    <source>
        <dbReference type="ARBA" id="ARBA00004651"/>
    </source>
</evidence>
<gene>
    <name evidence="9" type="primary">phnE</name>
    <name evidence="9" type="ORF">ABVK49_06315</name>
</gene>
<evidence type="ECO:0000256" key="6">
    <source>
        <dbReference type="RuleBase" id="RU363032"/>
    </source>
</evidence>
<keyword evidence="4 6" id="KW-1133">Transmembrane helix</keyword>
<dbReference type="Pfam" id="PF00528">
    <property type="entry name" value="BPD_transp_1"/>
    <property type="match status" value="1"/>
</dbReference>
<comment type="similarity">
    <text evidence="6">Belongs to the binding-protein-dependent transport system permease family.</text>
</comment>
<dbReference type="GO" id="GO:0005886">
    <property type="term" value="C:plasma membrane"/>
    <property type="evidence" value="ECO:0007669"/>
    <property type="project" value="UniProtKB-SubCell"/>
</dbReference>
<dbReference type="SUPFAM" id="SSF161098">
    <property type="entry name" value="MetI-like"/>
    <property type="match status" value="1"/>
</dbReference>
<feature type="transmembrane region" description="Helical" evidence="6">
    <location>
        <begin position="28"/>
        <end position="48"/>
    </location>
</feature>
<feature type="transmembrane region" description="Helical" evidence="6">
    <location>
        <begin position="475"/>
        <end position="492"/>
    </location>
</feature>
<dbReference type="Gene3D" id="1.10.3720.10">
    <property type="entry name" value="MetI-like"/>
    <property type="match status" value="1"/>
</dbReference>
<reference evidence="9" key="1">
    <citation type="submission" date="2024-06" db="EMBL/GenBank/DDBJ databases">
        <title>Mesorhizobium karijinii sp. nov., a symbiont of the iconic Swainsona formosa from arid Australia.</title>
        <authorList>
            <person name="Hill Y.J."/>
            <person name="Watkin E.L.J."/>
            <person name="O'Hara G.W."/>
            <person name="Terpolilli J."/>
            <person name="Tye M.L."/>
            <person name="Kohlmeier M.G."/>
        </authorList>
    </citation>
    <scope>NUCLEOTIDE SEQUENCE</scope>
    <source>
        <strain evidence="9">WSM2239</strain>
    </source>
</reference>
<organism evidence="9">
    <name type="scientific">Mesorhizobium sp. WSM2239</name>
    <dbReference type="NCBI Taxonomy" id="3228852"/>
    <lineage>
        <taxon>Bacteria</taxon>
        <taxon>Pseudomonadati</taxon>
        <taxon>Pseudomonadota</taxon>
        <taxon>Alphaproteobacteria</taxon>
        <taxon>Hyphomicrobiales</taxon>
        <taxon>Phyllobacteriaceae</taxon>
        <taxon>Mesorhizobium</taxon>
    </lineage>
</organism>
<evidence type="ECO:0000256" key="2">
    <source>
        <dbReference type="ARBA" id="ARBA00022448"/>
    </source>
</evidence>
<keyword evidence="5 6" id="KW-0472">Membrane</keyword>
<feature type="region of interest" description="Disordered" evidence="7">
    <location>
        <begin position="133"/>
        <end position="164"/>
    </location>
</feature>
<feature type="transmembrane region" description="Helical" evidence="6">
    <location>
        <begin position="313"/>
        <end position="339"/>
    </location>
</feature>
<comment type="subcellular location">
    <subcellularLocation>
        <location evidence="1 6">Cell membrane</location>
        <topology evidence="1 6">Multi-pass membrane protein</topology>
    </subcellularLocation>
</comment>
<evidence type="ECO:0000256" key="3">
    <source>
        <dbReference type="ARBA" id="ARBA00022692"/>
    </source>
</evidence>
<dbReference type="PANTHER" id="PTHR30043:SF9">
    <property type="entry name" value="PHOSPHONATES TRANSPORT SYSTEM PERMEASE PROTEIN"/>
    <property type="match status" value="1"/>
</dbReference>
<feature type="domain" description="ABC transmembrane type-1" evidence="8">
    <location>
        <begin position="309"/>
        <end position="493"/>
    </location>
</feature>
<dbReference type="EMBL" id="CP159249">
    <property type="protein sequence ID" value="XCG56320.1"/>
    <property type="molecule type" value="Genomic_DNA"/>
</dbReference>
<dbReference type="AlphaFoldDB" id="A0AAU8DCK1"/>